<keyword evidence="2" id="KW-1185">Reference proteome</keyword>
<sequence length="114" mass="13453">DKDKRILCQGDFEIFTGNLLIVWKALRNCDTFVKSLEFVNAFMDIAIFYLETTFLFHKFHVIGYFRLSLVVICLINADKKIYDTYNSCLAPKFQNALKRLNWELKPKAQFVLDM</sequence>
<evidence type="ECO:0000313" key="1">
    <source>
        <dbReference type="EMBL" id="CAG7730968.1"/>
    </source>
</evidence>
<feature type="non-terminal residue" evidence="1">
    <location>
        <position position="1"/>
    </location>
</feature>
<dbReference type="EMBL" id="CAJVCH010203641">
    <property type="protein sequence ID" value="CAG7730968.1"/>
    <property type="molecule type" value="Genomic_DNA"/>
</dbReference>
<dbReference type="Proteomes" id="UP000708208">
    <property type="component" value="Unassembled WGS sequence"/>
</dbReference>
<dbReference type="AlphaFoldDB" id="A0A8J2NY99"/>
<gene>
    <name evidence="1" type="ORF">AFUS01_LOCUS19581</name>
</gene>
<comment type="caution">
    <text evidence="1">The sequence shown here is derived from an EMBL/GenBank/DDBJ whole genome shotgun (WGS) entry which is preliminary data.</text>
</comment>
<name>A0A8J2NY99_9HEXA</name>
<organism evidence="1 2">
    <name type="scientific">Allacma fusca</name>
    <dbReference type="NCBI Taxonomy" id="39272"/>
    <lineage>
        <taxon>Eukaryota</taxon>
        <taxon>Metazoa</taxon>
        <taxon>Ecdysozoa</taxon>
        <taxon>Arthropoda</taxon>
        <taxon>Hexapoda</taxon>
        <taxon>Collembola</taxon>
        <taxon>Symphypleona</taxon>
        <taxon>Sminthuridae</taxon>
        <taxon>Allacma</taxon>
    </lineage>
</organism>
<protein>
    <submittedName>
        <fullName evidence="1">Uncharacterized protein</fullName>
    </submittedName>
</protein>
<proteinExistence type="predicted"/>
<evidence type="ECO:0000313" key="2">
    <source>
        <dbReference type="Proteomes" id="UP000708208"/>
    </source>
</evidence>
<accession>A0A8J2NY99</accession>
<reference evidence="1" key="1">
    <citation type="submission" date="2021-06" db="EMBL/GenBank/DDBJ databases">
        <authorList>
            <person name="Hodson N. C."/>
            <person name="Mongue J. A."/>
            <person name="Jaron S. K."/>
        </authorList>
    </citation>
    <scope>NUCLEOTIDE SEQUENCE</scope>
</reference>